<sequence>MTVDPAIAAAWIRVAGRALARSGLVHAYGHCSVRLDTGTIMVSPAKPLGLVAAGEECSIVALEGPLPDHILGEVRIHREIYRRRVDVNGVVRSMPPNVMSLGTLARTARARHGFGSYFYPAPPLWNDPQLLRSDEQAAALAEQLGSAPGIAMRGNGFVAVGQSLAQAVVLTWYAEDAARVELDCLKALPEEHHRLLTREEALQRASWSGRILERMWDYLSAGDPELTTLDAPASKTHPGVTS</sequence>
<evidence type="ECO:0000259" key="3">
    <source>
        <dbReference type="SMART" id="SM01007"/>
    </source>
</evidence>
<dbReference type="HOGENOM" id="CLU_006033_2_2_5"/>
<feature type="domain" description="Class II aldolase/adducin N-terminal" evidence="3">
    <location>
        <begin position="10"/>
        <end position="182"/>
    </location>
</feature>
<dbReference type="Pfam" id="PF00596">
    <property type="entry name" value="Aldolase_II"/>
    <property type="match status" value="1"/>
</dbReference>
<dbReference type="InterPro" id="IPR001303">
    <property type="entry name" value="Aldolase_II/adducin_N"/>
</dbReference>
<accession>B9JMM8</accession>
<dbReference type="PANTHER" id="PTHR22789">
    <property type="entry name" value="FUCULOSE PHOSPHATE ALDOLASE"/>
    <property type="match status" value="1"/>
</dbReference>
<evidence type="ECO:0000256" key="1">
    <source>
        <dbReference type="ARBA" id="ARBA00022723"/>
    </source>
</evidence>
<dbReference type="SUPFAM" id="SSF53639">
    <property type="entry name" value="AraD/HMP-PK domain-like"/>
    <property type="match status" value="1"/>
</dbReference>
<evidence type="ECO:0000256" key="2">
    <source>
        <dbReference type="ARBA" id="ARBA00023239"/>
    </source>
</evidence>
<keyword evidence="2" id="KW-0456">Lyase</keyword>
<dbReference type="InterPro" id="IPR036409">
    <property type="entry name" value="Aldolase_II/adducin_N_sf"/>
</dbReference>
<dbReference type="EMBL" id="CP000629">
    <property type="protein sequence ID" value="ACM28809.1"/>
    <property type="molecule type" value="Genomic_DNA"/>
</dbReference>
<protein>
    <submittedName>
        <fullName evidence="4">Decarboxylase protein</fullName>
    </submittedName>
</protein>
<dbReference type="AlphaFoldDB" id="B9JMM8"/>
<evidence type="ECO:0000313" key="4">
    <source>
        <dbReference type="EMBL" id="ACM28809.1"/>
    </source>
</evidence>
<dbReference type="GO" id="GO:0016832">
    <property type="term" value="F:aldehyde-lyase activity"/>
    <property type="evidence" value="ECO:0007669"/>
    <property type="project" value="TreeGrafter"/>
</dbReference>
<keyword evidence="1" id="KW-0479">Metal-binding</keyword>
<gene>
    <name evidence="4" type="ordered locus">Arad_7270</name>
</gene>
<dbReference type="Gene3D" id="3.40.225.10">
    <property type="entry name" value="Class II aldolase/adducin N-terminal domain"/>
    <property type="match status" value="1"/>
</dbReference>
<organism evidence="4 5">
    <name type="scientific">Rhizobium rhizogenes (strain K84 / ATCC BAA-868)</name>
    <name type="common">Agrobacterium radiobacter</name>
    <dbReference type="NCBI Taxonomy" id="311403"/>
    <lineage>
        <taxon>Bacteria</taxon>
        <taxon>Pseudomonadati</taxon>
        <taxon>Pseudomonadota</taxon>
        <taxon>Alphaproteobacteria</taxon>
        <taxon>Hyphomicrobiales</taxon>
        <taxon>Rhizobiaceae</taxon>
        <taxon>Rhizobium/Agrobacterium group</taxon>
        <taxon>Rhizobium</taxon>
    </lineage>
</organism>
<dbReference type="SMART" id="SM01007">
    <property type="entry name" value="Aldolase_II"/>
    <property type="match status" value="1"/>
</dbReference>
<dbReference type="InterPro" id="IPR050197">
    <property type="entry name" value="Aldolase_class_II_sugar_metab"/>
</dbReference>
<dbReference type="GO" id="GO:0046872">
    <property type="term" value="F:metal ion binding"/>
    <property type="evidence" value="ECO:0007669"/>
    <property type="project" value="UniProtKB-KW"/>
</dbReference>
<name>B9JMM8_RHIR8</name>
<dbReference type="STRING" id="311403.Arad_7270"/>
<dbReference type="PANTHER" id="PTHR22789:SF0">
    <property type="entry name" value="3-OXO-TETRONATE 4-PHOSPHATE DECARBOXYLASE-RELATED"/>
    <property type="match status" value="1"/>
</dbReference>
<proteinExistence type="predicted"/>
<reference evidence="4 5" key="1">
    <citation type="journal article" date="2009" name="J. Bacteriol.">
        <title>Genome sequences of three Agrobacterium biovars help elucidate the evolution of multichromosome genomes in bacteria.</title>
        <authorList>
            <person name="Slater S.C."/>
            <person name="Goldman B.S."/>
            <person name="Goodner B."/>
            <person name="Setubal J.C."/>
            <person name="Farrand S.K."/>
            <person name="Nester E.W."/>
            <person name="Burr T.J."/>
            <person name="Banta L."/>
            <person name="Dickerman A.W."/>
            <person name="Paulsen I."/>
            <person name="Otten L."/>
            <person name="Suen G."/>
            <person name="Welch R."/>
            <person name="Almeida N.F."/>
            <person name="Arnold F."/>
            <person name="Burton O.T."/>
            <person name="Du Z."/>
            <person name="Ewing A."/>
            <person name="Godsy E."/>
            <person name="Heisel S."/>
            <person name="Houmiel K.L."/>
            <person name="Jhaveri J."/>
            <person name="Lu J."/>
            <person name="Miller N.M."/>
            <person name="Norton S."/>
            <person name="Chen Q."/>
            <person name="Phoolcharoen W."/>
            <person name="Ohlin V."/>
            <person name="Ondrusek D."/>
            <person name="Pride N."/>
            <person name="Stricklin S.L."/>
            <person name="Sun J."/>
            <person name="Wheeler C."/>
            <person name="Wilson L."/>
            <person name="Zhu H."/>
            <person name="Wood D.W."/>
        </authorList>
    </citation>
    <scope>NUCLEOTIDE SEQUENCE [LARGE SCALE GENOMIC DNA]</scope>
    <source>
        <strain evidence="5">K84 / ATCC BAA-868</strain>
    </source>
</reference>
<evidence type="ECO:0000313" key="5">
    <source>
        <dbReference type="Proteomes" id="UP000001600"/>
    </source>
</evidence>
<dbReference type="RefSeq" id="WP_007689099.1">
    <property type="nucleotide sequence ID" value="NC_011983.1"/>
</dbReference>
<dbReference type="GO" id="GO:0019323">
    <property type="term" value="P:pentose catabolic process"/>
    <property type="evidence" value="ECO:0007669"/>
    <property type="project" value="TreeGrafter"/>
</dbReference>
<dbReference type="Proteomes" id="UP000001600">
    <property type="component" value="Chromosome 2"/>
</dbReference>
<dbReference type="KEGG" id="ara:Arad_7270"/>
<dbReference type="eggNOG" id="COG0235">
    <property type="taxonomic scope" value="Bacteria"/>
</dbReference>
<dbReference type="GO" id="GO:0005829">
    <property type="term" value="C:cytosol"/>
    <property type="evidence" value="ECO:0007669"/>
    <property type="project" value="TreeGrafter"/>
</dbReference>